<keyword evidence="1" id="KW-0472">Membrane</keyword>
<evidence type="ECO:0000313" key="4">
    <source>
        <dbReference type="WBParaSite" id="ASIM_0000073901-mRNA-1"/>
    </source>
</evidence>
<evidence type="ECO:0000313" key="2">
    <source>
        <dbReference type="EMBL" id="VDK17929.1"/>
    </source>
</evidence>
<reference evidence="2 3" key="2">
    <citation type="submission" date="2018-11" db="EMBL/GenBank/DDBJ databases">
        <authorList>
            <consortium name="Pathogen Informatics"/>
        </authorList>
    </citation>
    <scope>NUCLEOTIDE SEQUENCE [LARGE SCALE GENOMIC DNA]</scope>
</reference>
<dbReference type="InterPro" id="IPR002347">
    <property type="entry name" value="SDR_fam"/>
</dbReference>
<evidence type="ECO:0000313" key="3">
    <source>
        <dbReference type="Proteomes" id="UP000267096"/>
    </source>
</evidence>
<dbReference type="PRINTS" id="PR00081">
    <property type="entry name" value="GDHRDH"/>
</dbReference>
<dbReference type="EMBL" id="UYRR01000479">
    <property type="protein sequence ID" value="VDK17929.1"/>
    <property type="molecule type" value="Genomic_DNA"/>
</dbReference>
<keyword evidence="1" id="KW-0812">Transmembrane</keyword>
<protein>
    <submittedName>
        <fullName evidence="4">Dehydrogenase/reductase SDR family member 7</fullName>
    </submittedName>
</protein>
<gene>
    <name evidence="2" type="ORF">ASIM_LOCUS639</name>
</gene>
<proteinExistence type="predicted"/>
<dbReference type="Gene3D" id="3.40.50.720">
    <property type="entry name" value="NAD(P)-binding Rossmann-like Domain"/>
    <property type="match status" value="1"/>
</dbReference>
<name>A0A0M3IZQ6_ANISI</name>
<accession>A0A0M3IZQ6</accession>
<feature type="transmembrane region" description="Helical" evidence="1">
    <location>
        <begin position="7"/>
        <end position="27"/>
    </location>
</feature>
<dbReference type="WBParaSite" id="ASIM_0000073901-mRNA-1">
    <property type="protein sequence ID" value="ASIM_0000073901-mRNA-1"/>
    <property type="gene ID" value="ASIM_0000073901"/>
</dbReference>
<dbReference type="Pfam" id="PF00106">
    <property type="entry name" value="adh_short"/>
    <property type="match status" value="1"/>
</dbReference>
<dbReference type="InterPro" id="IPR036291">
    <property type="entry name" value="NAD(P)-bd_dom_sf"/>
</dbReference>
<keyword evidence="1" id="KW-1133">Transmembrane helix</keyword>
<evidence type="ECO:0000256" key="1">
    <source>
        <dbReference type="SAM" id="Phobius"/>
    </source>
</evidence>
<dbReference type="OrthoDB" id="47007at2759"/>
<sequence>MVVLEVFICIVILFVLLLVLFIGFFAVSDSTLNLFLCEKFGYSEGQHFVGKVIWVIGASSGIGEAVCKRLASNYQCRLIISARRENNLEVVARSCTKFGHLSAEDIYVLPLDITKFDTFEQKVDLANSYFNRHVDIILLCSGQSQRAEWHEVEASVDEQCYRVNALGPTVLSRFAIRHHQKHSLKSELQFIVISSICGIVPAPLSPSYTAAKHALMGYFRLLNLEYSDSRISATIVCPSLTYSPNNVFNAFTGIPGKRNEEIITEQSAKHMSCERAAELILVAGANHLAEVSLSKTALPLLFAYSFTLCPDITFRMIRAIGSKYIRKMRTGAD</sequence>
<dbReference type="AlphaFoldDB" id="A0A0M3IZQ6"/>
<dbReference type="PANTHER" id="PTHR44269:SF1">
    <property type="entry name" value="DEHYDROGENASE_REDUCTASE SDR FAMILY MEMBER 7"/>
    <property type="match status" value="1"/>
</dbReference>
<dbReference type="PANTHER" id="PTHR44269">
    <property type="entry name" value="DEHYDROGENASE/REDUCTASE SDR FAMILY MEMBER 7-RELATED"/>
    <property type="match status" value="1"/>
</dbReference>
<reference evidence="4" key="1">
    <citation type="submission" date="2017-02" db="UniProtKB">
        <authorList>
            <consortium name="WormBaseParasite"/>
        </authorList>
    </citation>
    <scope>IDENTIFICATION</scope>
</reference>
<dbReference type="Proteomes" id="UP000267096">
    <property type="component" value="Unassembled WGS sequence"/>
</dbReference>
<organism evidence="4">
    <name type="scientific">Anisakis simplex</name>
    <name type="common">Herring worm</name>
    <dbReference type="NCBI Taxonomy" id="6269"/>
    <lineage>
        <taxon>Eukaryota</taxon>
        <taxon>Metazoa</taxon>
        <taxon>Ecdysozoa</taxon>
        <taxon>Nematoda</taxon>
        <taxon>Chromadorea</taxon>
        <taxon>Rhabditida</taxon>
        <taxon>Spirurina</taxon>
        <taxon>Ascaridomorpha</taxon>
        <taxon>Ascaridoidea</taxon>
        <taxon>Anisakidae</taxon>
        <taxon>Anisakis</taxon>
        <taxon>Anisakis simplex complex</taxon>
    </lineage>
</organism>
<dbReference type="InterPro" id="IPR053011">
    <property type="entry name" value="SDR_family_member_7"/>
</dbReference>
<keyword evidence="3" id="KW-1185">Reference proteome</keyword>
<dbReference type="SUPFAM" id="SSF51735">
    <property type="entry name" value="NAD(P)-binding Rossmann-fold domains"/>
    <property type="match status" value="1"/>
</dbReference>